<feature type="binding site" evidence="8">
    <location>
        <begin position="128"/>
        <end position="129"/>
    </location>
    <ligand>
        <name>NAD(+)</name>
        <dbReference type="ChEBI" id="CHEBI:57540"/>
    </ligand>
</feature>
<protein>
    <recommendedName>
        <fullName evidence="8">NAD kinase</fullName>
        <ecNumber evidence="8">2.7.1.23</ecNumber>
    </recommendedName>
    <alternativeName>
        <fullName evidence="8">ATP-dependent NAD kinase</fullName>
    </alternativeName>
</protein>
<dbReference type="GO" id="GO:0003951">
    <property type="term" value="F:NAD+ kinase activity"/>
    <property type="evidence" value="ECO:0007669"/>
    <property type="project" value="UniProtKB-UniRule"/>
</dbReference>
<evidence type="ECO:0000256" key="4">
    <source>
        <dbReference type="ARBA" id="ARBA00022777"/>
    </source>
</evidence>
<evidence type="ECO:0000313" key="10">
    <source>
        <dbReference type="Proteomes" id="UP000752814"/>
    </source>
</evidence>
<keyword evidence="5 8" id="KW-0067">ATP-binding</keyword>
<gene>
    <name evidence="8" type="primary">nadK</name>
    <name evidence="9" type="ORF">A3207_04210</name>
</gene>
<dbReference type="GO" id="GO:0006741">
    <property type="term" value="P:NADP+ biosynthetic process"/>
    <property type="evidence" value="ECO:0007669"/>
    <property type="project" value="UniProtKB-UniRule"/>
</dbReference>
<comment type="caution">
    <text evidence="8">Lacks conserved residue(s) required for the propagation of feature annotation.</text>
</comment>
<dbReference type="EMBL" id="LVVT01000022">
    <property type="protein sequence ID" value="TQS81612.1"/>
    <property type="molecule type" value="Genomic_DNA"/>
</dbReference>
<keyword evidence="3 8" id="KW-0547">Nucleotide-binding</keyword>
<feature type="binding site" evidence="8">
    <location>
        <begin position="61"/>
        <end position="62"/>
    </location>
    <ligand>
        <name>NAD(+)</name>
        <dbReference type="ChEBI" id="CHEBI:57540"/>
    </ligand>
</feature>
<evidence type="ECO:0000256" key="3">
    <source>
        <dbReference type="ARBA" id="ARBA00022741"/>
    </source>
</evidence>
<feature type="binding site" evidence="8">
    <location>
        <position position="227"/>
    </location>
    <ligand>
        <name>NAD(+)</name>
        <dbReference type="ChEBI" id="CHEBI:57540"/>
    </ligand>
</feature>
<evidence type="ECO:0000256" key="5">
    <source>
        <dbReference type="ARBA" id="ARBA00022840"/>
    </source>
</evidence>
<dbReference type="Pfam" id="PF01513">
    <property type="entry name" value="NAD_kinase"/>
    <property type="match status" value="1"/>
</dbReference>
<dbReference type="GO" id="GO:0005524">
    <property type="term" value="F:ATP binding"/>
    <property type="evidence" value="ECO:0007669"/>
    <property type="project" value="UniProtKB-KW"/>
</dbReference>
<keyword evidence="4 8" id="KW-0418">Kinase</keyword>
<dbReference type="AlphaFoldDB" id="A0A8J8PCT7"/>
<accession>A0A8J8PCT7</accession>
<feature type="binding site" evidence="8">
    <location>
        <position position="139"/>
    </location>
    <ligand>
        <name>NAD(+)</name>
        <dbReference type="ChEBI" id="CHEBI:57540"/>
    </ligand>
</feature>
<comment type="function">
    <text evidence="8">Involved in the regulation of the intracellular balance of NAD and NADP, and is a key enzyme in the biosynthesis of NADP. Catalyzes specifically the phosphorylation on 2'-hydroxyl of the adenosine moiety of NAD to yield NADP.</text>
</comment>
<comment type="subcellular location">
    <subcellularLocation>
        <location evidence="8">Cytoplasm</location>
    </subcellularLocation>
</comment>
<dbReference type="HAMAP" id="MF_00361">
    <property type="entry name" value="NAD_kinase"/>
    <property type="match status" value="1"/>
</dbReference>
<sequence>MKLGLTANSEIPDAIRVGRRVYNLLKDEDVVLESGIAKLFGKEGKPIEDMDIDVLITVGGDGTILRSLQRTESPIFGINAGVLGFLTEIPENEIEYGLKRLLEGNYMIDERAKLKAEVNGERMYDAMNEAVVHTANVAKIRHFNVYVDDVLAMDVRADGIIVATPTGSTCYAMAVGCPIVDPRVNAITIAPMAPFKFAARPIIVPLDSHVRVEVYKPKPCVCVIDGQQEKDMEGDELTMFSRAESTAKFVSFGSTFYGRMHEKIMCFP</sequence>
<evidence type="ECO:0000313" key="9">
    <source>
        <dbReference type="EMBL" id="TQS81612.1"/>
    </source>
</evidence>
<feature type="binding site" evidence="8">
    <location>
        <position position="158"/>
    </location>
    <ligand>
        <name>NAD(+)</name>
        <dbReference type="ChEBI" id="CHEBI:57540"/>
    </ligand>
</feature>
<dbReference type="GO" id="GO:0005737">
    <property type="term" value="C:cytoplasm"/>
    <property type="evidence" value="ECO:0007669"/>
    <property type="project" value="UniProtKB-SubCell"/>
</dbReference>
<dbReference type="RefSeq" id="WP_020448196.1">
    <property type="nucleotide sequence ID" value="NZ_CAYAYA010000032.1"/>
</dbReference>
<dbReference type="GO" id="GO:0019674">
    <property type="term" value="P:NAD+ metabolic process"/>
    <property type="evidence" value="ECO:0007669"/>
    <property type="project" value="InterPro"/>
</dbReference>
<feature type="binding site" evidence="8">
    <location>
        <position position="193"/>
    </location>
    <ligand>
        <name>NAD(+)</name>
        <dbReference type="ChEBI" id="CHEBI:57540"/>
    </ligand>
</feature>
<dbReference type="SUPFAM" id="SSF111331">
    <property type="entry name" value="NAD kinase/diacylglycerol kinase-like"/>
    <property type="match status" value="1"/>
</dbReference>
<keyword evidence="6 8" id="KW-0521">NADP</keyword>
<keyword evidence="2 8" id="KW-0808">Transferase</keyword>
<comment type="cofactor">
    <cofactor evidence="8">
        <name>a divalent metal cation</name>
        <dbReference type="ChEBI" id="CHEBI:60240"/>
    </cofactor>
</comment>
<keyword evidence="1 8" id="KW-0963">Cytoplasm</keyword>
<organism evidence="9 10">
    <name type="scientific">Candidatus Methanomassiliicoccus intestinalis</name>
    <dbReference type="NCBI Taxonomy" id="1406512"/>
    <lineage>
        <taxon>Archaea</taxon>
        <taxon>Methanobacteriati</taxon>
        <taxon>Thermoplasmatota</taxon>
        <taxon>Thermoplasmata</taxon>
        <taxon>Methanomassiliicoccales</taxon>
        <taxon>Methanomassiliicoccaceae</taxon>
        <taxon>Methanomassiliicoccus</taxon>
    </lineage>
</organism>
<dbReference type="Gene3D" id="2.60.200.30">
    <property type="entry name" value="Probable inorganic polyphosphate/atp-NAD kinase, domain 2"/>
    <property type="match status" value="1"/>
</dbReference>
<dbReference type="Proteomes" id="UP000752814">
    <property type="component" value="Unassembled WGS sequence"/>
</dbReference>
<keyword evidence="7 8" id="KW-0520">NAD</keyword>
<feature type="binding site" evidence="8">
    <location>
        <position position="156"/>
    </location>
    <ligand>
        <name>NAD(+)</name>
        <dbReference type="ChEBI" id="CHEBI:57540"/>
    </ligand>
</feature>
<dbReference type="InterPro" id="IPR002504">
    <property type="entry name" value="NADK"/>
</dbReference>
<dbReference type="Pfam" id="PF20143">
    <property type="entry name" value="NAD_kinase_C"/>
    <property type="match status" value="1"/>
</dbReference>
<dbReference type="PANTHER" id="PTHR20275">
    <property type="entry name" value="NAD KINASE"/>
    <property type="match status" value="1"/>
</dbReference>
<dbReference type="Gene3D" id="3.40.50.10330">
    <property type="entry name" value="Probable inorganic polyphosphate/atp-NAD kinase, domain 1"/>
    <property type="match status" value="1"/>
</dbReference>
<evidence type="ECO:0000256" key="8">
    <source>
        <dbReference type="HAMAP-Rule" id="MF_00361"/>
    </source>
</evidence>
<dbReference type="InterPro" id="IPR017437">
    <property type="entry name" value="ATP-NAD_kinase_PpnK-typ_C"/>
</dbReference>
<dbReference type="InterPro" id="IPR017438">
    <property type="entry name" value="ATP-NAD_kinase_N"/>
</dbReference>
<dbReference type="EC" id="2.7.1.23" evidence="8"/>
<comment type="catalytic activity">
    <reaction evidence="8">
        <text>NAD(+) + ATP = ADP + NADP(+) + H(+)</text>
        <dbReference type="Rhea" id="RHEA:18629"/>
        <dbReference type="ChEBI" id="CHEBI:15378"/>
        <dbReference type="ChEBI" id="CHEBI:30616"/>
        <dbReference type="ChEBI" id="CHEBI:57540"/>
        <dbReference type="ChEBI" id="CHEBI:58349"/>
        <dbReference type="ChEBI" id="CHEBI:456216"/>
        <dbReference type="EC" id="2.7.1.23"/>
    </reaction>
</comment>
<evidence type="ECO:0000256" key="1">
    <source>
        <dbReference type="ARBA" id="ARBA00022490"/>
    </source>
</evidence>
<name>A0A8J8PCT7_9ARCH</name>
<dbReference type="GO" id="GO:0046872">
    <property type="term" value="F:metal ion binding"/>
    <property type="evidence" value="ECO:0007669"/>
    <property type="project" value="UniProtKB-UniRule"/>
</dbReference>
<reference evidence="9" key="1">
    <citation type="submission" date="2016-03" db="EMBL/GenBank/DDBJ databases">
        <authorList>
            <person name="Borrel G."/>
            <person name="Mccann A."/>
            <person name="O'Toole P.W."/>
        </authorList>
    </citation>
    <scope>NUCLEOTIDE SEQUENCE</scope>
    <source>
        <strain evidence="9">183</strain>
    </source>
</reference>
<dbReference type="PANTHER" id="PTHR20275:SF43">
    <property type="entry name" value="BIFUNCTIONAL NADP PHOSPHATASE_NAD KINASE"/>
    <property type="match status" value="1"/>
</dbReference>
<comment type="similarity">
    <text evidence="8">Belongs to the NAD kinase family.</text>
</comment>
<feature type="binding site" evidence="8">
    <location>
        <position position="66"/>
    </location>
    <ligand>
        <name>NAD(+)</name>
        <dbReference type="ChEBI" id="CHEBI:57540"/>
    </ligand>
</feature>
<proteinExistence type="inferred from homology"/>
<dbReference type="GeneID" id="41322707"/>
<evidence type="ECO:0000256" key="6">
    <source>
        <dbReference type="ARBA" id="ARBA00022857"/>
    </source>
</evidence>
<evidence type="ECO:0000256" key="7">
    <source>
        <dbReference type="ARBA" id="ARBA00023027"/>
    </source>
</evidence>
<dbReference type="OMA" id="SMCHFEI"/>
<evidence type="ECO:0000256" key="2">
    <source>
        <dbReference type="ARBA" id="ARBA00022679"/>
    </source>
</evidence>
<feature type="active site" description="Proton acceptor" evidence="8">
    <location>
        <position position="61"/>
    </location>
</feature>
<dbReference type="InterPro" id="IPR016064">
    <property type="entry name" value="NAD/diacylglycerol_kinase_sf"/>
</dbReference>
<comment type="caution">
    <text evidence="9">The sequence shown here is derived from an EMBL/GenBank/DDBJ whole genome shotgun (WGS) entry which is preliminary data.</text>
</comment>